<keyword evidence="1" id="KW-1133">Transmembrane helix</keyword>
<name>A0A9P6LF81_9PEZI</name>
<evidence type="ECO:0000256" key="1">
    <source>
        <dbReference type="SAM" id="Phobius"/>
    </source>
</evidence>
<dbReference type="EMBL" id="JAATWM020000056">
    <property type="protein sequence ID" value="KAF9870285.1"/>
    <property type="molecule type" value="Genomic_DNA"/>
</dbReference>
<keyword evidence="3" id="KW-1185">Reference proteome</keyword>
<accession>A0A9P6LF81</accession>
<gene>
    <name evidence="2" type="ORF">CkaCkLH20_12249</name>
</gene>
<dbReference type="GeneID" id="62168036"/>
<dbReference type="RefSeq" id="XP_038739746.1">
    <property type="nucleotide sequence ID" value="XM_038894962.1"/>
</dbReference>
<organism evidence="2 3">
    <name type="scientific">Colletotrichum karsti</name>
    <dbReference type="NCBI Taxonomy" id="1095194"/>
    <lineage>
        <taxon>Eukaryota</taxon>
        <taxon>Fungi</taxon>
        <taxon>Dikarya</taxon>
        <taxon>Ascomycota</taxon>
        <taxon>Pezizomycotina</taxon>
        <taxon>Sordariomycetes</taxon>
        <taxon>Hypocreomycetidae</taxon>
        <taxon>Glomerellales</taxon>
        <taxon>Glomerellaceae</taxon>
        <taxon>Colletotrichum</taxon>
        <taxon>Colletotrichum boninense species complex</taxon>
    </lineage>
</organism>
<keyword evidence="1" id="KW-0812">Transmembrane</keyword>
<proteinExistence type="predicted"/>
<evidence type="ECO:0000313" key="2">
    <source>
        <dbReference type="EMBL" id="KAF9870285.1"/>
    </source>
</evidence>
<reference evidence="2" key="2">
    <citation type="submission" date="2020-11" db="EMBL/GenBank/DDBJ databases">
        <title>Whole genome sequencing of Colletotrichum sp.</title>
        <authorList>
            <person name="Li H."/>
        </authorList>
    </citation>
    <scope>NUCLEOTIDE SEQUENCE</scope>
    <source>
        <strain evidence="2">CkLH20</strain>
    </source>
</reference>
<feature type="transmembrane region" description="Helical" evidence="1">
    <location>
        <begin position="163"/>
        <end position="185"/>
    </location>
</feature>
<comment type="caution">
    <text evidence="2">The sequence shown here is derived from an EMBL/GenBank/DDBJ whole genome shotgun (WGS) entry which is preliminary data.</text>
</comment>
<dbReference type="AlphaFoldDB" id="A0A9P6LF81"/>
<keyword evidence="1" id="KW-0472">Membrane</keyword>
<evidence type="ECO:0000313" key="3">
    <source>
        <dbReference type="Proteomes" id="UP000781932"/>
    </source>
</evidence>
<sequence>MTNDQAAQKNFGTISPPKKINTYEIFLRNLKFSVPSEHATPGEVRLWLLQLLKNRKVDLVNGPSSFASGWNGAELHSMHPNHIFGCFTSHGVSPQTAHLVAGDVAECLEDYRIRRTACLAAGQDWVSNEPYDELEDYVDCESQPLLGQAEGPSLAHAKRRKTWIIILVIFILLLIISSGVLAWWLI</sequence>
<dbReference type="OrthoDB" id="4807821at2759"/>
<dbReference type="Proteomes" id="UP000781932">
    <property type="component" value="Unassembled WGS sequence"/>
</dbReference>
<protein>
    <submittedName>
        <fullName evidence="2">Uncharacterized protein</fullName>
    </submittedName>
</protein>
<reference evidence="2" key="1">
    <citation type="submission" date="2020-03" db="EMBL/GenBank/DDBJ databases">
        <authorList>
            <person name="He L."/>
        </authorList>
    </citation>
    <scope>NUCLEOTIDE SEQUENCE</scope>
    <source>
        <strain evidence="2">CkLH20</strain>
    </source>
</reference>